<dbReference type="PATRIC" id="fig|1581420.6.peg.687"/>
<keyword evidence="2" id="KW-0472">Membrane</keyword>
<dbReference type="STRING" id="1581420.AAW00_03390"/>
<comment type="caution">
    <text evidence="4">The sequence shown here is derived from an EMBL/GenBank/DDBJ whole genome shotgun (WGS) entry which is preliminary data.</text>
</comment>
<reference evidence="4 5" key="1">
    <citation type="submission" date="2015-04" db="EMBL/GenBank/DDBJ databases">
        <title>The draft genome sequence of Erythrobacter luteus KA37.</title>
        <authorList>
            <person name="Zhuang L."/>
            <person name="Liu Y."/>
            <person name="Shao Z."/>
        </authorList>
    </citation>
    <scope>NUCLEOTIDE SEQUENCE [LARGE SCALE GENOMIC DNA]</scope>
    <source>
        <strain evidence="4 5">KA37</strain>
    </source>
</reference>
<evidence type="ECO:0000313" key="4">
    <source>
        <dbReference type="EMBL" id="KLE35482.1"/>
    </source>
</evidence>
<dbReference type="RefSeq" id="WP_047002884.1">
    <property type="nucleotide sequence ID" value="NZ_LBHB01000001.1"/>
</dbReference>
<keyword evidence="5" id="KW-1185">Reference proteome</keyword>
<feature type="domain" description="TadE-like" evidence="3">
    <location>
        <begin position="16"/>
        <end position="58"/>
    </location>
</feature>
<dbReference type="InterPro" id="IPR012495">
    <property type="entry name" value="TadE-like_dom"/>
</dbReference>
<evidence type="ECO:0000256" key="1">
    <source>
        <dbReference type="SAM" id="MobiDB-lite"/>
    </source>
</evidence>
<gene>
    <name evidence="4" type="ORF">AAW00_03390</name>
</gene>
<keyword evidence="2" id="KW-1133">Transmembrane helix</keyword>
<dbReference type="Pfam" id="PF07811">
    <property type="entry name" value="TadE"/>
    <property type="match status" value="1"/>
</dbReference>
<evidence type="ECO:0000256" key="2">
    <source>
        <dbReference type="SAM" id="Phobius"/>
    </source>
</evidence>
<organism evidence="4 5">
    <name type="scientific">Aurantiacibacter luteus</name>
    <dbReference type="NCBI Taxonomy" id="1581420"/>
    <lineage>
        <taxon>Bacteria</taxon>
        <taxon>Pseudomonadati</taxon>
        <taxon>Pseudomonadota</taxon>
        <taxon>Alphaproteobacteria</taxon>
        <taxon>Sphingomonadales</taxon>
        <taxon>Erythrobacteraceae</taxon>
        <taxon>Aurantiacibacter</taxon>
    </lineage>
</organism>
<sequence length="197" mass="21482">MNLRALPALLRDDQSGATIVEFALILPALAMTLMALFDFSYNFYAETMIEGAVQKAARDSTVEIHAGDYEALDANVERAVRRIVYSADIEFSRTAYANFSDIGRPEDYTDVNGDGICNAGEPFEDANGNGEWDDDRGSDETGGARDAVLYEVTATYGRAFPLNAFIGIDPEVSVVARTVLRNQPFSLSEEASVENCP</sequence>
<feature type="region of interest" description="Disordered" evidence="1">
    <location>
        <begin position="122"/>
        <end position="141"/>
    </location>
</feature>
<evidence type="ECO:0000259" key="3">
    <source>
        <dbReference type="Pfam" id="PF07811"/>
    </source>
</evidence>
<accession>A0A0G9MXG6</accession>
<name>A0A0G9MXG6_9SPHN</name>
<evidence type="ECO:0000313" key="5">
    <source>
        <dbReference type="Proteomes" id="UP000053464"/>
    </source>
</evidence>
<dbReference type="AlphaFoldDB" id="A0A0G9MXG6"/>
<dbReference type="EMBL" id="LBHB01000001">
    <property type="protein sequence ID" value="KLE35482.1"/>
    <property type="molecule type" value="Genomic_DNA"/>
</dbReference>
<proteinExistence type="predicted"/>
<dbReference type="Proteomes" id="UP000053464">
    <property type="component" value="Unassembled WGS sequence"/>
</dbReference>
<feature type="transmembrane region" description="Helical" evidence="2">
    <location>
        <begin position="20"/>
        <end position="39"/>
    </location>
</feature>
<protein>
    <recommendedName>
        <fullName evidence="3">TadE-like domain-containing protein</fullName>
    </recommendedName>
</protein>
<keyword evidence="2" id="KW-0812">Transmembrane</keyword>